<comment type="caution">
    <text evidence="3">The sequence shown here is derived from an EMBL/GenBank/DDBJ whole genome shotgun (WGS) entry which is preliminary data.</text>
</comment>
<dbReference type="PANTHER" id="PTHR48081:SF6">
    <property type="entry name" value="PEPTIDASE S9 PROLYL OLIGOPEPTIDASE CATALYTIC DOMAIN-CONTAINING PROTEIN"/>
    <property type="match status" value="1"/>
</dbReference>
<evidence type="ECO:0000259" key="2">
    <source>
        <dbReference type="Pfam" id="PF20434"/>
    </source>
</evidence>
<reference evidence="3" key="1">
    <citation type="submission" date="2020-10" db="EMBL/GenBank/DDBJ databases">
        <authorList>
            <person name="Gilroy R."/>
        </authorList>
    </citation>
    <scope>NUCLEOTIDE SEQUENCE</scope>
    <source>
        <strain evidence="3">ChiBcec15-4380</strain>
    </source>
</reference>
<dbReference type="SUPFAM" id="SSF53474">
    <property type="entry name" value="alpha/beta-Hydrolases"/>
    <property type="match status" value="1"/>
</dbReference>
<dbReference type="Gene3D" id="3.40.50.1820">
    <property type="entry name" value="alpha/beta hydrolase"/>
    <property type="match status" value="1"/>
</dbReference>
<dbReference type="GO" id="GO:0004252">
    <property type="term" value="F:serine-type endopeptidase activity"/>
    <property type="evidence" value="ECO:0007669"/>
    <property type="project" value="InterPro"/>
</dbReference>
<reference evidence="3" key="2">
    <citation type="journal article" date="2021" name="PeerJ">
        <title>Extensive microbial diversity within the chicken gut microbiome revealed by metagenomics and culture.</title>
        <authorList>
            <person name="Gilroy R."/>
            <person name="Ravi A."/>
            <person name="Getino M."/>
            <person name="Pursley I."/>
            <person name="Horton D.L."/>
            <person name="Alikhan N.F."/>
            <person name="Baker D."/>
            <person name="Gharbi K."/>
            <person name="Hall N."/>
            <person name="Watson M."/>
            <person name="Adriaenssens E.M."/>
            <person name="Foster-Nyarko E."/>
            <person name="Jarju S."/>
            <person name="Secka A."/>
            <person name="Antonio M."/>
            <person name="Oren A."/>
            <person name="Chaudhuri R.R."/>
            <person name="La Ragione R."/>
            <person name="Hildebrand F."/>
            <person name="Pallen M.J."/>
        </authorList>
    </citation>
    <scope>NUCLEOTIDE SEQUENCE</scope>
    <source>
        <strain evidence="3">ChiBcec15-4380</strain>
    </source>
</reference>
<gene>
    <name evidence="3" type="ORF">IAA53_00320</name>
</gene>
<dbReference type="InterPro" id="IPR029058">
    <property type="entry name" value="AB_hydrolase_fold"/>
</dbReference>
<dbReference type="InterPro" id="IPR002471">
    <property type="entry name" value="Pept_S9_AS"/>
</dbReference>
<protein>
    <submittedName>
        <fullName evidence="3">Alpha/beta hydrolase</fullName>
    </submittedName>
</protein>
<dbReference type="Pfam" id="PF20434">
    <property type="entry name" value="BD-FAE"/>
    <property type="match status" value="1"/>
</dbReference>
<evidence type="ECO:0000256" key="1">
    <source>
        <dbReference type="ARBA" id="ARBA00022801"/>
    </source>
</evidence>
<organism evidence="3 4">
    <name type="scientific">Candidatus Avoscillospira avicola</name>
    <dbReference type="NCBI Taxonomy" id="2840706"/>
    <lineage>
        <taxon>Bacteria</taxon>
        <taxon>Bacillati</taxon>
        <taxon>Bacillota</taxon>
        <taxon>Clostridia</taxon>
        <taxon>Eubacteriales</taxon>
        <taxon>Oscillospiraceae</taxon>
        <taxon>Oscillospiraceae incertae sedis</taxon>
        <taxon>Candidatus Avoscillospira</taxon>
    </lineage>
</organism>
<evidence type="ECO:0000313" key="3">
    <source>
        <dbReference type="EMBL" id="HIR49725.1"/>
    </source>
</evidence>
<keyword evidence="1 3" id="KW-0378">Hydrolase</keyword>
<dbReference type="GO" id="GO:0006508">
    <property type="term" value="P:proteolysis"/>
    <property type="evidence" value="ECO:0007669"/>
    <property type="project" value="InterPro"/>
</dbReference>
<evidence type="ECO:0000313" key="4">
    <source>
        <dbReference type="Proteomes" id="UP000824239"/>
    </source>
</evidence>
<name>A0A9D1DFL2_9FIRM</name>
<dbReference type="InterPro" id="IPR050300">
    <property type="entry name" value="GDXG_lipolytic_enzyme"/>
</dbReference>
<feature type="domain" description="BD-FAE-like" evidence="2">
    <location>
        <begin position="75"/>
        <end position="253"/>
    </location>
</feature>
<accession>A0A9D1DFL2</accession>
<dbReference type="PROSITE" id="PS00708">
    <property type="entry name" value="PRO_ENDOPEP_SER"/>
    <property type="match status" value="1"/>
</dbReference>
<dbReference type="InterPro" id="IPR049492">
    <property type="entry name" value="BD-FAE-like_dom"/>
</dbReference>
<sequence>MDDQKNVAALKAAVERRAFIRPIARHRLSDGTLDVKGNLELWNRAMEDFEKTPLWPDGTPGWDDRDLLQGEPYLVYVPAPAGHEDAPTILVAHGGGFTWRTGCEGPNVAWYFHCAGYHTAILSYRLLPYDRHAAIADMQRAIRLLRSGAFGPGNQVIAMGFSAGGMLGGNCAVYGDDGQVGAADAVDRLPSRLDACVVGYGAMSSVSFPGPFMADPNEPDLFGVNAADRFYLATEKHVTPAAPPFFIWQTLSDDGRHGLCLAKALQDAGVPYELHIFEGGVHGLAMADGENDLEADIPHIHHWGQLCLEWLALHGLGAEG</sequence>
<dbReference type="PANTHER" id="PTHR48081">
    <property type="entry name" value="AB HYDROLASE SUPERFAMILY PROTEIN C4A8.06C"/>
    <property type="match status" value="1"/>
</dbReference>
<dbReference type="AlphaFoldDB" id="A0A9D1DFL2"/>
<dbReference type="EMBL" id="DVHE01000003">
    <property type="protein sequence ID" value="HIR49725.1"/>
    <property type="molecule type" value="Genomic_DNA"/>
</dbReference>
<dbReference type="Proteomes" id="UP000824239">
    <property type="component" value="Unassembled WGS sequence"/>
</dbReference>
<proteinExistence type="predicted"/>